<evidence type="ECO:0000256" key="6">
    <source>
        <dbReference type="RuleBase" id="RU000659"/>
    </source>
</evidence>
<evidence type="ECO:0000256" key="4">
    <source>
        <dbReference type="ARBA" id="ARBA00022980"/>
    </source>
</evidence>
<dbReference type="InterPro" id="IPR002143">
    <property type="entry name" value="Ribosomal_uL1"/>
</dbReference>
<dbReference type="GO" id="GO:0015934">
    <property type="term" value="C:large ribosomal subunit"/>
    <property type="evidence" value="ECO:0007669"/>
    <property type="project" value="InterPro"/>
</dbReference>
<keyword evidence="5 6" id="KW-0687">Ribonucleoprotein</keyword>
<comment type="similarity">
    <text evidence="1 6">Belongs to the universal ribosomal protein uL1 family.</text>
</comment>
<dbReference type="GO" id="GO:0006412">
    <property type="term" value="P:translation"/>
    <property type="evidence" value="ECO:0007669"/>
    <property type="project" value="InterPro"/>
</dbReference>
<keyword evidence="4 6" id="KW-0689">Ribosomal protein</keyword>
<dbReference type="AlphaFoldDB" id="A0A1F5G961"/>
<dbReference type="GO" id="GO:0006417">
    <property type="term" value="P:regulation of translation"/>
    <property type="evidence" value="ECO:0007669"/>
    <property type="project" value="UniProtKB-KW"/>
</dbReference>
<organism evidence="7 8">
    <name type="scientific">Candidatus Curtissbacteria bacterium RIFCSPHIGHO2_01_FULL_40_12</name>
    <dbReference type="NCBI Taxonomy" id="1797710"/>
    <lineage>
        <taxon>Bacteria</taxon>
        <taxon>Candidatus Curtissiibacteriota</taxon>
    </lineage>
</organism>
<keyword evidence="2" id="KW-0678">Repressor</keyword>
<accession>A0A1F5G961</accession>
<evidence type="ECO:0000256" key="2">
    <source>
        <dbReference type="ARBA" id="ARBA00022491"/>
    </source>
</evidence>
<dbReference type="EMBL" id="MFAY01000040">
    <property type="protein sequence ID" value="OGD88410.1"/>
    <property type="molecule type" value="Genomic_DNA"/>
</dbReference>
<dbReference type="InterPro" id="IPR016095">
    <property type="entry name" value="Ribosomal_uL1_3-a/b-sand"/>
</dbReference>
<evidence type="ECO:0000256" key="3">
    <source>
        <dbReference type="ARBA" id="ARBA00022845"/>
    </source>
</evidence>
<dbReference type="GO" id="GO:0003735">
    <property type="term" value="F:structural constituent of ribosome"/>
    <property type="evidence" value="ECO:0007669"/>
    <property type="project" value="InterPro"/>
</dbReference>
<proteinExistence type="inferred from homology"/>
<name>A0A1F5G961_9BACT</name>
<keyword evidence="3" id="KW-0810">Translation regulation</keyword>
<reference evidence="7 8" key="1">
    <citation type="journal article" date="2016" name="Nat. Commun.">
        <title>Thousands of microbial genomes shed light on interconnected biogeochemical processes in an aquifer system.</title>
        <authorList>
            <person name="Anantharaman K."/>
            <person name="Brown C.T."/>
            <person name="Hug L.A."/>
            <person name="Sharon I."/>
            <person name="Castelle C.J."/>
            <person name="Probst A.J."/>
            <person name="Thomas B.C."/>
            <person name="Singh A."/>
            <person name="Wilkins M.J."/>
            <person name="Karaoz U."/>
            <person name="Brodie E.L."/>
            <person name="Williams K.H."/>
            <person name="Hubbard S.S."/>
            <person name="Banfield J.F."/>
        </authorList>
    </citation>
    <scope>NUCLEOTIDE SEQUENCE [LARGE SCALE GENOMIC DNA]</scope>
</reference>
<dbReference type="Proteomes" id="UP000178577">
    <property type="component" value="Unassembled WGS sequence"/>
</dbReference>
<dbReference type="InterPro" id="IPR023674">
    <property type="entry name" value="Ribosomal_uL1-like"/>
</dbReference>
<dbReference type="GO" id="GO:0003723">
    <property type="term" value="F:RNA binding"/>
    <property type="evidence" value="ECO:0007669"/>
    <property type="project" value="InterPro"/>
</dbReference>
<evidence type="ECO:0000313" key="7">
    <source>
        <dbReference type="EMBL" id="OGD88410.1"/>
    </source>
</evidence>
<dbReference type="Gene3D" id="3.40.50.790">
    <property type="match status" value="1"/>
</dbReference>
<comment type="caution">
    <text evidence="7">The sequence shown here is derived from an EMBL/GenBank/DDBJ whole genome shotgun (WGS) entry which is preliminary data.</text>
</comment>
<evidence type="ECO:0000256" key="5">
    <source>
        <dbReference type="ARBA" id="ARBA00023274"/>
    </source>
</evidence>
<dbReference type="InterPro" id="IPR023673">
    <property type="entry name" value="Ribosomal_uL1_CS"/>
</dbReference>
<evidence type="ECO:0000313" key="8">
    <source>
        <dbReference type="Proteomes" id="UP000178577"/>
    </source>
</evidence>
<dbReference type="PANTHER" id="PTHR36427">
    <property type="entry name" value="54S RIBOSOMAL PROTEIN L1, MITOCHONDRIAL"/>
    <property type="match status" value="1"/>
</dbReference>
<gene>
    <name evidence="7" type="ORF">A2693_00770</name>
</gene>
<protein>
    <recommendedName>
        <fullName evidence="6">Ribosomal protein</fullName>
    </recommendedName>
</protein>
<dbReference type="PROSITE" id="PS01199">
    <property type="entry name" value="RIBOSOMAL_L1"/>
    <property type="match status" value="1"/>
</dbReference>
<evidence type="ECO:0000256" key="1">
    <source>
        <dbReference type="ARBA" id="ARBA00010531"/>
    </source>
</evidence>
<dbReference type="SUPFAM" id="SSF56808">
    <property type="entry name" value="Ribosomal protein L1"/>
    <property type="match status" value="1"/>
</dbReference>
<dbReference type="Pfam" id="PF00687">
    <property type="entry name" value="Ribosomal_L1"/>
    <property type="match status" value="1"/>
</dbReference>
<dbReference type="InterPro" id="IPR028364">
    <property type="entry name" value="Ribosomal_uL1/biogenesis"/>
</dbReference>
<sequence>MIDRTKLYSPQEALDLLAKTSYVKFDPTVEIHLNVADKNINGKVNLPHPIAKKKEKKILVFSDPPPKTQATAGQNIIAGDDTTIEEISSGKLKPSRDFDAVFSTPKFMPQLAKIAKILGPAGLMPNPKNGTVIEDVSAALKNSSDESLEYKTDPTAAIIHTSLGKLSNKPKDIEENLKTLIFAIGPSKIKKATLTSTMGPPIKIDIGTISK</sequence>
<dbReference type="PANTHER" id="PTHR36427:SF3">
    <property type="entry name" value="LARGE RIBOSOMAL SUBUNIT PROTEIN UL1M"/>
    <property type="match status" value="1"/>
</dbReference>
<dbReference type="CDD" id="cd00403">
    <property type="entry name" value="Ribosomal_L1"/>
    <property type="match status" value="1"/>
</dbReference>
<dbReference type="Gene3D" id="3.30.190.20">
    <property type="match status" value="1"/>
</dbReference>
<dbReference type="PIRSF" id="PIRSF002155">
    <property type="entry name" value="Ribosomal_L1"/>
    <property type="match status" value="1"/>
</dbReference>